<feature type="region of interest" description="Disordered" evidence="5">
    <location>
        <begin position="73"/>
        <end position="96"/>
    </location>
</feature>
<comment type="caution">
    <text evidence="7">The sequence shown here is derived from an EMBL/GenBank/DDBJ whole genome shotgun (WGS) entry which is preliminary data.</text>
</comment>
<keyword evidence="2" id="KW-0547">Nucleotide-binding</keyword>
<dbReference type="InterPro" id="IPR014813">
    <property type="entry name" value="Gnl3_N_dom"/>
</dbReference>
<evidence type="ECO:0000256" key="1">
    <source>
        <dbReference type="ARBA" id="ARBA00004123"/>
    </source>
</evidence>
<dbReference type="PRINTS" id="PR00326">
    <property type="entry name" value="GTP1OBG"/>
</dbReference>
<dbReference type="PROSITE" id="PS51721">
    <property type="entry name" value="G_CP"/>
    <property type="match status" value="1"/>
</dbReference>
<evidence type="ECO:0000259" key="6">
    <source>
        <dbReference type="PROSITE" id="PS51721"/>
    </source>
</evidence>
<keyword evidence="8" id="KW-1185">Reference proteome</keyword>
<dbReference type="SUPFAM" id="SSF52540">
    <property type="entry name" value="P-loop containing nucleoside triphosphate hydrolases"/>
    <property type="match status" value="1"/>
</dbReference>
<dbReference type="InterPro" id="IPR006073">
    <property type="entry name" value="GTP-bd"/>
</dbReference>
<gene>
    <name evidence="7" type="ORF">CVLEPA_LOCUS23103</name>
</gene>
<comment type="subcellular location">
    <subcellularLocation>
        <location evidence="1">Nucleus</location>
    </subcellularLocation>
</comment>
<dbReference type="Gene3D" id="3.40.50.300">
    <property type="entry name" value="P-loop containing nucleotide triphosphate hydrolases"/>
    <property type="match status" value="1"/>
</dbReference>
<keyword evidence="4" id="KW-0539">Nucleus</keyword>
<evidence type="ECO:0000313" key="8">
    <source>
        <dbReference type="Proteomes" id="UP001642483"/>
    </source>
</evidence>
<reference evidence="7 8" key="1">
    <citation type="submission" date="2024-02" db="EMBL/GenBank/DDBJ databases">
        <authorList>
            <person name="Daric V."/>
            <person name="Darras S."/>
        </authorList>
    </citation>
    <scope>NUCLEOTIDE SEQUENCE [LARGE SCALE GENOMIC DNA]</scope>
</reference>
<feature type="region of interest" description="Disordered" evidence="5">
    <location>
        <begin position="484"/>
        <end position="506"/>
    </location>
</feature>
<evidence type="ECO:0000256" key="5">
    <source>
        <dbReference type="SAM" id="MobiDB-lite"/>
    </source>
</evidence>
<protein>
    <recommendedName>
        <fullName evidence="6">CP-type G domain-containing protein</fullName>
    </recommendedName>
</protein>
<dbReference type="PANTHER" id="PTHR11089:SF30">
    <property type="entry name" value="GUANINE NUCLEOTIDE-BINDING PROTEIN-LIKE 3 HOMOLOG"/>
    <property type="match status" value="1"/>
</dbReference>
<dbReference type="InterPro" id="IPR050755">
    <property type="entry name" value="TRAFAC_YlqF/YawG_RiboMat"/>
</dbReference>
<dbReference type="Pfam" id="PF01926">
    <property type="entry name" value="MMR_HSR1"/>
    <property type="match status" value="1"/>
</dbReference>
<dbReference type="Pfam" id="PF08701">
    <property type="entry name" value="GN3L_Grn1"/>
    <property type="match status" value="1"/>
</dbReference>
<evidence type="ECO:0000256" key="3">
    <source>
        <dbReference type="ARBA" id="ARBA00023134"/>
    </source>
</evidence>
<dbReference type="PANTHER" id="PTHR11089">
    <property type="entry name" value="GTP-BINDING PROTEIN-RELATED"/>
    <property type="match status" value="1"/>
</dbReference>
<feature type="region of interest" description="Disordered" evidence="5">
    <location>
        <begin position="1"/>
        <end position="60"/>
    </location>
</feature>
<evidence type="ECO:0000313" key="7">
    <source>
        <dbReference type="EMBL" id="CAK8690488.1"/>
    </source>
</evidence>
<dbReference type="CDD" id="cd04178">
    <property type="entry name" value="Nucleostemin_like"/>
    <property type="match status" value="1"/>
</dbReference>
<sequence length="607" mass="68405">MKRPKLRKTSKRMTCSKKYRIRKNVAAHNRKVRKEAKKSKAQGKVKNKPKDPGVPNSVPFKEEILREAELRKQQAEEAKKRQKEQRHNEYNKRRSLEGLQSDAMQRQKAFEHQTTTIGKMVQDKYADIDKEMSRKAYYKEFKKVVESADVVVEVLDARDPLGCRCLEMEKTILESGTNKRIVLLLNKIDLVPKQNVEDWLKYLRNEFPTVAFKASTQSQKSNLTQCKVPLKLINAELLSTTSQCVGADSLLKLLSNYCRQHDVETSITVGVVGFPNVGKSSVINSLKRTKACNVGAMPGITKAMQEVTLNKNIKILDCPGIVMATGTNDTAVILRNCVKIESLDDPVTPVAAILSRCNKQQIMMRYNVVDYEDALEFLEQLAHRKGKLKKGGVPNIDFAAKSILQDWNSGKISYYTHPPQDKGNTHVDAKIVEKMTKEFDWNGLEKDNVKALNAVKGCPSESHSILFESSGPTSVGMDIAKDDDDDVEEQEHSDVEASNAMEDDEPHAQELGEIRIDLSKKARGKASISNATKKKKIAKLELEDIDTSGSNIQANRKVKELMKVNKKKRKRAEKISDKLGDSLLSAMDFSKGHDETEDYDFKTDFSL</sequence>
<keyword evidence="3" id="KW-0342">GTP-binding</keyword>
<evidence type="ECO:0000256" key="2">
    <source>
        <dbReference type="ARBA" id="ARBA00022741"/>
    </source>
</evidence>
<dbReference type="InterPro" id="IPR030378">
    <property type="entry name" value="G_CP_dom"/>
</dbReference>
<evidence type="ECO:0000256" key="4">
    <source>
        <dbReference type="ARBA" id="ARBA00023242"/>
    </source>
</evidence>
<organism evidence="7 8">
    <name type="scientific">Clavelina lepadiformis</name>
    <name type="common">Light-bulb sea squirt</name>
    <name type="synonym">Ascidia lepadiformis</name>
    <dbReference type="NCBI Taxonomy" id="159417"/>
    <lineage>
        <taxon>Eukaryota</taxon>
        <taxon>Metazoa</taxon>
        <taxon>Chordata</taxon>
        <taxon>Tunicata</taxon>
        <taxon>Ascidiacea</taxon>
        <taxon>Aplousobranchia</taxon>
        <taxon>Clavelinidae</taxon>
        <taxon>Clavelina</taxon>
    </lineage>
</organism>
<feature type="domain" description="CP-type G" evidence="6">
    <location>
        <begin position="138"/>
        <end position="324"/>
    </location>
</feature>
<dbReference type="InterPro" id="IPR027417">
    <property type="entry name" value="P-loop_NTPase"/>
</dbReference>
<dbReference type="InterPro" id="IPR023179">
    <property type="entry name" value="GTP-bd_ortho_bundle_sf"/>
</dbReference>
<dbReference type="EMBL" id="CAWYQH010000119">
    <property type="protein sequence ID" value="CAK8690488.1"/>
    <property type="molecule type" value="Genomic_DNA"/>
</dbReference>
<accession>A0ABP0GFD2</accession>
<dbReference type="Gene3D" id="1.10.1580.10">
    <property type="match status" value="1"/>
</dbReference>
<proteinExistence type="predicted"/>
<dbReference type="CDD" id="cd00882">
    <property type="entry name" value="Ras_like_GTPase"/>
    <property type="match status" value="1"/>
</dbReference>
<dbReference type="Proteomes" id="UP001642483">
    <property type="component" value="Unassembled WGS sequence"/>
</dbReference>
<name>A0ABP0GFD2_CLALP</name>
<feature type="compositionally biased region" description="Basic residues" evidence="5">
    <location>
        <begin position="1"/>
        <end position="47"/>
    </location>
</feature>